<name>A0AAV4UFJ1_CAEEX</name>
<proteinExistence type="predicted"/>
<accession>A0AAV4UFJ1</accession>
<keyword evidence="2" id="KW-1185">Reference proteome</keyword>
<evidence type="ECO:0000313" key="2">
    <source>
        <dbReference type="Proteomes" id="UP001054945"/>
    </source>
</evidence>
<protein>
    <submittedName>
        <fullName evidence="1">Uncharacterized protein</fullName>
    </submittedName>
</protein>
<dbReference type="AlphaFoldDB" id="A0AAV4UFJ1"/>
<reference evidence="1 2" key="1">
    <citation type="submission" date="2021-06" db="EMBL/GenBank/DDBJ databases">
        <title>Caerostris extrusa draft genome.</title>
        <authorList>
            <person name="Kono N."/>
            <person name="Arakawa K."/>
        </authorList>
    </citation>
    <scope>NUCLEOTIDE SEQUENCE [LARGE SCALE GENOMIC DNA]</scope>
</reference>
<dbReference type="Proteomes" id="UP001054945">
    <property type="component" value="Unassembled WGS sequence"/>
</dbReference>
<organism evidence="1 2">
    <name type="scientific">Caerostris extrusa</name>
    <name type="common">Bark spider</name>
    <name type="synonym">Caerostris bankana</name>
    <dbReference type="NCBI Taxonomy" id="172846"/>
    <lineage>
        <taxon>Eukaryota</taxon>
        <taxon>Metazoa</taxon>
        <taxon>Ecdysozoa</taxon>
        <taxon>Arthropoda</taxon>
        <taxon>Chelicerata</taxon>
        <taxon>Arachnida</taxon>
        <taxon>Araneae</taxon>
        <taxon>Araneomorphae</taxon>
        <taxon>Entelegynae</taxon>
        <taxon>Araneoidea</taxon>
        <taxon>Araneidae</taxon>
        <taxon>Caerostris</taxon>
    </lineage>
</organism>
<comment type="caution">
    <text evidence="1">The sequence shown here is derived from an EMBL/GenBank/DDBJ whole genome shotgun (WGS) entry which is preliminary data.</text>
</comment>
<dbReference type="EMBL" id="BPLR01012780">
    <property type="protein sequence ID" value="GIY56575.1"/>
    <property type="molecule type" value="Genomic_DNA"/>
</dbReference>
<sequence length="82" mass="9677">METDGMYFQWVLKEEDANPPNGIPGFVHSKLRWKMLSECSMTQAMRPGRKLWIYQFVPPDYENECALSFKENENHRDAALDH</sequence>
<evidence type="ECO:0000313" key="1">
    <source>
        <dbReference type="EMBL" id="GIY56575.1"/>
    </source>
</evidence>
<gene>
    <name evidence="1" type="ORF">CEXT_781241</name>
</gene>